<comment type="subunit">
    <text evidence="9">Homodimer.</text>
</comment>
<evidence type="ECO:0000313" key="11">
    <source>
        <dbReference type="EMBL" id="AZR74827.1"/>
    </source>
</evidence>
<organism evidence="11 12">
    <name type="scientific">Anoxybacter fermentans</name>
    <dbReference type="NCBI Taxonomy" id="1323375"/>
    <lineage>
        <taxon>Bacteria</taxon>
        <taxon>Bacillati</taxon>
        <taxon>Bacillota</taxon>
        <taxon>Clostridia</taxon>
        <taxon>Halanaerobiales</taxon>
        <taxon>Anoxybacter</taxon>
    </lineage>
</organism>
<dbReference type="EMBL" id="CP016379">
    <property type="protein sequence ID" value="AZR74827.1"/>
    <property type="molecule type" value="Genomic_DNA"/>
</dbReference>
<name>A0A3Q9HTC2_9FIRM</name>
<comment type="pathway">
    <text evidence="1 9">Amino-acid biosynthesis; L-lysine biosynthesis via DAP pathway; DL-2,6-diaminopimelate from LL-2,6-diaminopimelate: step 1/1.</text>
</comment>
<evidence type="ECO:0000256" key="9">
    <source>
        <dbReference type="HAMAP-Rule" id="MF_00197"/>
    </source>
</evidence>
<feature type="binding site" evidence="9">
    <location>
        <position position="64"/>
    </location>
    <ligand>
        <name>substrate</name>
    </ligand>
</feature>
<evidence type="ECO:0000256" key="3">
    <source>
        <dbReference type="ARBA" id="ARBA00013080"/>
    </source>
</evidence>
<keyword evidence="4 9" id="KW-0963">Cytoplasm</keyword>
<dbReference type="KEGG" id="aft:BBF96_04935"/>
<dbReference type="FunFam" id="3.10.310.10:FF:000004">
    <property type="entry name" value="Diaminopimelate epimerase"/>
    <property type="match status" value="1"/>
</dbReference>
<comment type="similarity">
    <text evidence="2 9">Belongs to the diaminopimelate epimerase family.</text>
</comment>
<evidence type="ECO:0000256" key="6">
    <source>
        <dbReference type="ARBA" id="ARBA00023154"/>
    </source>
</evidence>
<feature type="binding site" evidence="9">
    <location>
        <position position="195"/>
    </location>
    <ligand>
        <name>substrate</name>
    </ligand>
</feature>
<feature type="site" description="Could be important to modulate the pK values of the two catalytic cysteine residues" evidence="9">
    <location>
        <position position="164"/>
    </location>
</feature>
<evidence type="ECO:0000256" key="7">
    <source>
        <dbReference type="ARBA" id="ARBA00023235"/>
    </source>
</evidence>
<evidence type="ECO:0000256" key="5">
    <source>
        <dbReference type="ARBA" id="ARBA00022605"/>
    </source>
</evidence>
<feature type="site" description="Could be important to modulate the pK values of the two catalytic cysteine residues" evidence="9">
    <location>
        <position position="213"/>
    </location>
</feature>
<dbReference type="AlphaFoldDB" id="A0A3Q9HTC2"/>
<gene>
    <name evidence="9" type="primary">dapF</name>
    <name evidence="11" type="ORF">BBF96_04935</name>
</gene>
<dbReference type="EC" id="5.1.1.7" evidence="3 9"/>
<feature type="binding site" evidence="9">
    <location>
        <begin position="223"/>
        <end position="224"/>
    </location>
    <ligand>
        <name>substrate</name>
    </ligand>
</feature>
<dbReference type="GO" id="GO:0009089">
    <property type="term" value="P:lysine biosynthetic process via diaminopimelate"/>
    <property type="evidence" value="ECO:0007669"/>
    <property type="project" value="UniProtKB-UniRule"/>
</dbReference>
<dbReference type="PANTHER" id="PTHR31689">
    <property type="entry name" value="DIAMINOPIMELATE EPIMERASE, CHLOROPLASTIC"/>
    <property type="match status" value="1"/>
</dbReference>
<dbReference type="Proteomes" id="UP000267250">
    <property type="component" value="Chromosome"/>
</dbReference>
<feature type="binding site" evidence="9">
    <location>
        <position position="11"/>
    </location>
    <ligand>
        <name>substrate</name>
    </ligand>
</feature>
<comment type="catalytic activity">
    <reaction evidence="8 9">
        <text>(2S,6S)-2,6-diaminopimelate = meso-2,6-diaminopimelate</text>
        <dbReference type="Rhea" id="RHEA:15393"/>
        <dbReference type="ChEBI" id="CHEBI:57609"/>
        <dbReference type="ChEBI" id="CHEBI:57791"/>
        <dbReference type="EC" id="5.1.1.7"/>
    </reaction>
</comment>
<protein>
    <recommendedName>
        <fullName evidence="3 9">Diaminopimelate epimerase</fullName>
        <shortName evidence="9">DAP epimerase</shortName>
        <ecNumber evidence="3 9">5.1.1.7</ecNumber>
    </recommendedName>
    <alternativeName>
        <fullName evidence="9">PLP-independent amino acid racemase</fullName>
    </alternativeName>
</protein>
<evidence type="ECO:0000256" key="1">
    <source>
        <dbReference type="ARBA" id="ARBA00005196"/>
    </source>
</evidence>
<dbReference type="Pfam" id="PF01678">
    <property type="entry name" value="DAP_epimerase"/>
    <property type="match status" value="2"/>
</dbReference>
<evidence type="ECO:0000313" key="12">
    <source>
        <dbReference type="Proteomes" id="UP000267250"/>
    </source>
</evidence>
<evidence type="ECO:0000256" key="2">
    <source>
        <dbReference type="ARBA" id="ARBA00010219"/>
    </source>
</evidence>
<dbReference type="GO" id="GO:0008837">
    <property type="term" value="F:diaminopimelate epimerase activity"/>
    <property type="evidence" value="ECO:0007669"/>
    <property type="project" value="UniProtKB-UniRule"/>
</dbReference>
<dbReference type="Gene3D" id="3.10.310.10">
    <property type="entry name" value="Diaminopimelate Epimerase, Chain A, domain 1"/>
    <property type="match status" value="2"/>
</dbReference>
<dbReference type="OrthoDB" id="9805408at2"/>
<sequence>MNFIKMHGLGNDFILVNLFTEPEIDYQNLAKDWCHRQLGIGADGLVLIQPPEKKENHFKMTIYNSDGSEADMCGNAIRCFAKYVYEKKMVDLEEFRIETRAGVMVPKVNVVEGKVVSVQVDMGKPRFKPDEIPINLPTQEVIDKKVRVGDGYYRINALSMGNPHCVIFVDDVDHYPVEKVGPIIECDPIFPARVNVEFVEVLNRKEIKMRVWERGAGLTLACGTGACASVVACVKNDLTVPEVTVHLPGGDLFIKWAKDDHVYMTGPATYVYTGQINI</sequence>
<dbReference type="FunFam" id="3.10.310.10:FF:000001">
    <property type="entry name" value="Diaminopimelate epimerase"/>
    <property type="match status" value="1"/>
</dbReference>
<dbReference type="InterPro" id="IPR001653">
    <property type="entry name" value="DAP_epimerase_DapF"/>
</dbReference>
<evidence type="ECO:0000256" key="10">
    <source>
        <dbReference type="PROSITE-ProRule" id="PRU10125"/>
    </source>
</evidence>
<proteinExistence type="inferred from homology"/>
<evidence type="ECO:0000256" key="4">
    <source>
        <dbReference type="ARBA" id="ARBA00022490"/>
    </source>
</evidence>
<keyword evidence="5 9" id="KW-0028">Amino-acid biosynthesis</keyword>
<feature type="binding site" evidence="9">
    <location>
        <begin position="74"/>
        <end position="75"/>
    </location>
    <ligand>
        <name>substrate</name>
    </ligand>
</feature>
<dbReference type="InterPro" id="IPR018510">
    <property type="entry name" value="DAP_epimerase_AS"/>
</dbReference>
<evidence type="ECO:0000256" key="8">
    <source>
        <dbReference type="ARBA" id="ARBA00051712"/>
    </source>
</evidence>
<dbReference type="PROSITE" id="PS01326">
    <property type="entry name" value="DAP_EPIMERASE"/>
    <property type="match status" value="1"/>
</dbReference>
<dbReference type="GO" id="GO:0005829">
    <property type="term" value="C:cytosol"/>
    <property type="evidence" value="ECO:0007669"/>
    <property type="project" value="TreeGrafter"/>
</dbReference>
<comment type="subcellular location">
    <subcellularLocation>
        <location evidence="9">Cytoplasm</location>
    </subcellularLocation>
</comment>
<feature type="active site" evidence="10">
    <location>
        <position position="73"/>
    </location>
</feature>
<dbReference type="HAMAP" id="MF_00197">
    <property type="entry name" value="DAP_epimerase"/>
    <property type="match status" value="1"/>
</dbReference>
<dbReference type="SUPFAM" id="SSF54506">
    <property type="entry name" value="Diaminopimelate epimerase-like"/>
    <property type="match status" value="2"/>
</dbReference>
<keyword evidence="6 9" id="KW-0457">Lysine biosynthesis</keyword>
<feature type="binding site" evidence="9">
    <location>
        <position position="162"/>
    </location>
    <ligand>
        <name>substrate</name>
    </ligand>
</feature>
<feature type="binding site" evidence="9">
    <location>
        <begin position="213"/>
        <end position="214"/>
    </location>
    <ligand>
        <name>substrate</name>
    </ligand>
</feature>
<accession>A0A3Q9HTC2</accession>
<keyword evidence="12" id="KW-1185">Reference proteome</keyword>
<keyword evidence="7 9" id="KW-0413">Isomerase</keyword>
<feature type="active site" description="Proton donor" evidence="9">
    <location>
        <position position="73"/>
    </location>
</feature>
<dbReference type="PANTHER" id="PTHR31689:SF0">
    <property type="entry name" value="DIAMINOPIMELATE EPIMERASE"/>
    <property type="match status" value="1"/>
</dbReference>
<reference evidence="11 12" key="1">
    <citation type="submission" date="2016-07" db="EMBL/GenBank/DDBJ databases">
        <title>Genome and transcriptome analysis of iron-reducing fermentative bacteria Anoxybacter fermentans.</title>
        <authorList>
            <person name="Zeng X."/>
            <person name="Shao Z."/>
        </authorList>
    </citation>
    <scope>NUCLEOTIDE SEQUENCE [LARGE SCALE GENOMIC DNA]</scope>
    <source>
        <strain evidence="11 12">DY22613</strain>
    </source>
</reference>
<feature type="active site" description="Proton acceptor" evidence="9">
    <location>
        <position position="222"/>
    </location>
</feature>
<dbReference type="UniPathway" id="UPA00034">
    <property type="reaction ID" value="UER00025"/>
</dbReference>
<comment type="function">
    <text evidence="9">Catalyzes the stereoinversion of LL-2,6-diaminopimelate (L,L-DAP) to meso-diaminopimelate (meso-DAP), a precursor of L-lysine and an essential component of the bacterial peptidoglycan.</text>
</comment>
<dbReference type="NCBIfam" id="TIGR00652">
    <property type="entry name" value="DapF"/>
    <property type="match status" value="1"/>
</dbReference>
<comment type="caution">
    <text evidence="9">Lacks conserved residue(s) required for the propagation of feature annotation.</text>
</comment>